<protein>
    <recommendedName>
        <fullName evidence="3">Type II toxin-antitoxin system RelE/ParE family toxin</fullName>
    </recommendedName>
</protein>
<name>A0A418XEJ0_9PSED</name>
<reference evidence="1 2" key="1">
    <citation type="submission" date="2018-09" db="EMBL/GenBank/DDBJ databases">
        <authorList>
            <person name="Zhu H."/>
        </authorList>
    </citation>
    <scope>NUCLEOTIDE SEQUENCE [LARGE SCALE GENOMIC DNA]</scope>
    <source>
        <strain evidence="1 2">K1S02-6</strain>
    </source>
</reference>
<evidence type="ECO:0008006" key="3">
    <source>
        <dbReference type="Google" id="ProtNLM"/>
    </source>
</evidence>
<proteinExistence type="predicted"/>
<dbReference type="Proteomes" id="UP000284021">
    <property type="component" value="Unassembled WGS sequence"/>
</dbReference>
<comment type="caution">
    <text evidence="1">The sequence shown here is derived from an EMBL/GenBank/DDBJ whole genome shotgun (WGS) entry which is preliminary data.</text>
</comment>
<organism evidence="1 2">
    <name type="scientific">Pseudomonas cavernicola</name>
    <dbReference type="NCBI Taxonomy" id="2320866"/>
    <lineage>
        <taxon>Bacteria</taxon>
        <taxon>Pseudomonadati</taxon>
        <taxon>Pseudomonadota</taxon>
        <taxon>Gammaproteobacteria</taxon>
        <taxon>Pseudomonadales</taxon>
        <taxon>Pseudomonadaceae</taxon>
        <taxon>Pseudomonas</taxon>
    </lineage>
</organism>
<dbReference type="OrthoDB" id="6198200at2"/>
<sequence>MTDLTLVVQGVKLKVCEMPGANESLSEALEHVPKNLHLAGRAKLLALSKKLADAGNLRMPEHFNKEAQLPNGSHFYAVKTNSTIRLRAYGWFSTKVKGTFIISHYAYKKGAKLDDRDTNRVIESWRRVENE</sequence>
<dbReference type="RefSeq" id="WP_119955086.1">
    <property type="nucleotide sequence ID" value="NZ_QYUR01000003.1"/>
</dbReference>
<accession>A0A418XEJ0</accession>
<evidence type="ECO:0000313" key="2">
    <source>
        <dbReference type="Proteomes" id="UP000284021"/>
    </source>
</evidence>
<gene>
    <name evidence="1" type="ORF">D3879_14845</name>
</gene>
<evidence type="ECO:0000313" key="1">
    <source>
        <dbReference type="EMBL" id="RJG10954.1"/>
    </source>
</evidence>
<dbReference type="AlphaFoldDB" id="A0A418XEJ0"/>
<keyword evidence="2" id="KW-1185">Reference proteome</keyword>
<dbReference type="EMBL" id="QYUR01000003">
    <property type="protein sequence ID" value="RJG10954.1"/>
    <property type="molecule type" value="Genomic_DNA"/>
</dbReference>